<dbReference type="GO" id="GO:0003677">
    <property type="term" value="F:DNA binding"/>
    <property type="evidence" value="ECO:0007669"/>
    <property type="project" value="UniProtKB-KW"/>
</dbReference>
<dbReference type="RefSeq" id="WP_011189438.1">
    <property type="nucleotide sequence ID" value="NC_006138.1"/>
</dbReference>
<evidence type="ECO:0000256" key="2">
    <source>
        <dbReference type="ARBA" id="ARBA00023125"/>
    </source>
</evidence>
<dbReference type="Pfam" id="PF00027">
    <property type="entry name" value="cNMP_binding"/>
    <property type="match status" value="1"/>
</dbReference>
<dbReference type="OrthoDB" id="892842at2"/>
<dbReference type="PROSITE" id="PS51063">
    <property type="entry name" value="HTH_CRP_2"/>
    <property type="match status" value="1"/>
</dbReference>
<gene>
    <name evidence="6" type="ordered locus">DP2197</name>
</gene>
<feature type="domain" description="Cyclic nucleotide-binding" evidence="4">
    <location>
        <begin position="12"/>
        <end position="132"/>
    </location>
</feature>
<dbReference type="GO" id="GO:0003700">
    <property type="term" value="F:DNA-binding transcription factor activity"/>
    <property type="evidence" value="ECO:0007669"/>
    <property type="project" value="TreeGrafter"/>
</dbReference>
<evidence type="ECO:0000259" key="5">
    <source>
        <dbReference type="PROSITE" id="PS51063"/>
    </source>
</evidence>
<evidence type="ECO:0000256" key="1">
    <source>
        <dbReference type="ARBA" id="ARBA00023015"/>
    </source>
</evidence>
<dbReference type="SUPFAM" id="SSF46785">
    <property type="entry name" value="Winged helix' DNA-binding domain"/>
    <property type="match status" value="1"/>
</dbReference>
<dbReference type="SUPFAM" id="SSF51206">
    <property type="entry name" value="cAMP-binding domain-like"/>
    <property type="match status" value="1"/>
</dbReference>
<dbReference type="PROSITE" id="PS50042">
    <property type="entry name" value="CNMP_BINDING_3"/>
    <property type="match status" value="1"/>
</dbReference>
<keyword evidence="1" id="KW-0805">Transcription regulation</keyword>
<proteinExistence type="predicted"/>
<reference evidence="7" key="1">
    <citation type="journal article" date="2004" name="Environ. Microbiol.">
        <title>The genome of Desulfotalea psychrophila, a sulfate-reducing bacterium from permanently cold Arctic sediments.</title>
        <authorList>
            <person name="Rabus R."/>
            <person name="Ruepp A."/>
            <person name="Frickey T."/>
            <person name="Rattei T."/>
            <person name="Fartmann B."/>
            <person name="Stark M."/>
            <person name="Bauer M."/>
            <person name="Zibat A."/>
            <person name="Lombardot T."/>
            <person name="Becker I."/>
            <person name="Amann J."/>
            <person name="Gellner K."/>
            <person name="Teeling H."/>
            <person name="Leuschner W.D."/>
            <person name="Gloeckner F.-O."/>
            <person name="Lupas A.N."/>
            <person name="Amann R."/>
            <person name="Klenk H.-P."/>
        </authorList>
    </citation>
    <scope>NUCLEOTIDE SEQUENCE [LARGE SCALE GENOMIC DNA]</scope>
    <source>
        <strain evidence="7">DSM 12343 / LSv54</strain>
    </source>
</reference>
<evidence type="ECO:0000256" key="3">
    <source>
        <dbReference type="ARBA" id="ARBA00023163"/>
    </source>
</evidence>
<dbReference type="SMART" id="SM00100">
    <property type="entry name" value="cNMP"/>
    <property type="match status" value="1"/>
</dbReference>
<evidence type="ECO:0000313" key="6">
    <source>
        <dbReference type="EMBL" id="CAG36926.1"/>
    </source>
</evidence>
<dbReference type="EMBL" id="CR522870">
    <property type="protein sequence ID" value="CAG36926.1"/>
    <property type="molecule type" value="Genomic_DNA"/>
</dbReference>
<dbReference type="InterPro" id="IPR036388">
    <property type="entry name" value="WH-like_DNA-bd_sf"/>
</dbReference>
<dbReference type="CDD" id="cd00038">
    <property type="entry name" value="CAP_ED"/>
    <property type="match status" value="1"/>
</dbReference>
<dbReference type="PRINTS" id="PR00034">
    <property type="entry name" value="HTHCRP"/>
</dbReference>
<evidence type="ECO:0000313" key="7">
    <source>
        <dbReference type="Proteomes" id="UP000000602"/>
    </source>
</evidence>
<dbReference type="HOGENOM" id="CLU_075053_4_0_7"/>
<dbReference type="KEGG" id="dps:DP2197"/>
<dbReference type="Proteomes" id="UP000000602">
    <property type="component" value="Chromosome"/>
</dbReference>
<dbReference type="InterPro" id="IPR036390">
    <property type="entry name" value="WH_DNA-bd_sf"/>
</dbReference>
<dbReference type="STRING" id="177439.DP2197"/>
<evidence type="ECO:0000259" key="4">
    <source>
        <dbReference type="PROSITE" id="PS50042"/>
    </source>
</evidence>
<dbReference type="InterPro" id="IPR012318">
    <property type="entry name" value="HTH_CRP"/>
</dbReference>
<dbReference type="Pfam" id="PF13545">
    <property type="entry name" value="HTH_Crp_2"/>
    <property type="match status" value="1"/>
</dbReference>
<name>Q6AL49_DESPS</name>
<accession>Q6AL49</accession>
<keyword evidence="2" id="KW-0238">DNA-binding</keyword>
<dbReference type="Gene3D" id="2.60.120.10">
    <property type="entry name" value="Jelly Rolls"/>
    <property type="match status" value="1"/>
</dbReference>
<dbReference type="Gene3D" id="1.10.10.10">
    <property type="entry name" value="Winged helix-like DNA-binding domain superfamily/Winged helix DNA-binding domain"/>
    <property type="match status" value="1"/>
</dbReference>
<dbReference type="InterPro" id="IPR014710">
    <property type="entry name" value="RmlC-like_jellyroll"/>
</dbReference>
<dbReference type="GO" id="GO:0005829">
    <property type="term" value="C:cytosol"/>
    <property type="evidence" value="ECO:0007669"/>
    <property type="project" value="TreeGrafter"/>
</dbReference>
<dbReference type="eggNOG" id="COG0664">
    <property type="taxonomic scope" value="Bacteria"/>
</dbReference>
<feature type="domain" description="HTH crp-type" evidence="5">
    <location>
        <begin position="146"/>
        <end position="214"/>
    </location>
</feature>
<organism evidence="6 7">
    <name type="scientific">Desulfotalea psychrophila (strain LSv54 / DSM 12343)</name>
    <dbReference type="NCBI Taxonomy" id="177439"/>
    <lineage>
        <taxon>Bacteria</taxon>
        <taxon>Pseudomonadati</taxon>
        <taxon>Thermodesulfobacteriota</taxon>
        <taxon>Desulfobulbia</taxon>
        <taxon>Desulfobulbales</taxon>
        <taxon>Desulfocapsaceae</taxon>
        <taxon>Desulfotalea</taxon>
    </lineage>
</organism>
<dbReference type="PANTHER" id="PTHR24567:SF68">
    <property type="entry name" value="DNA-BINDING TRANSCRIPTIONAL DUAL REGULATOR CRP"/>
    <property type="match status" value="1"/>
</dbReference>
<keyword evidence="3" id="KW-0804">Transcription</keyword>
<dbReference type="InterPro" id="IPR018490">
    <property type="entry name" value="cNMP-bd_dom_sf"/>
</dbReference>
<dbReference type="PANTHER" id="PTHR24567">
    <property type="entry name" value="CRP FAMILY TRANSCRIPTIONAL REGULATORY PROTEIN"/>
    <property type="match status" value="1"/>
</dbReference>
<dbReference type="InterPro" id="IPR050397">
    <property type="entry name" value="Env_Response_Regulators"/>
</dbReference>
<protein>
    <submittedName>
        <fullName evidence="6">Probable transcription regulator (Fnr-like)</fullName>
    </submittedName>
</protein>
<sequence>MNIESILANCELFAGLPGEQLAQLATITKEISVKRGTSLFFEQDPGNGFYLIVSGRVKVYKISAGGKEQILHILKDLETFGEAAVFQGKPFPANGESLVDTELLYFPREKFVSLIERNSQLALNLLAIFATKLRKFTRQVEALSLQEVPHRLAKYLLLLTEEQDSLSLRLEISKGQLASLLGTAPETLSRIFGQFASEGIIVIHGRAIEVVDKGKLKEKVED</sequence>
<keyword evidence="7" id="KW-1185">Reference proteome</keyword>
<dbReference type="SMART" id="SM00419">
    <property type="entry name" value="HTH_CRP"/>
    <property type="match status" value="1"/>
</dbReference>
<dbReference type="AlphaFoldDB" id="Q6AL49"/>
<dbReference type="InterPro" id="IPR000595">
    <property type="entry name" value="cNMP-bd_dom"/>
</dbReference>